<keyword evidence="3" id="KW-1185">Reference proteome</keyword>
<evidence type="ECO:0000313" key="2">
    <source>
        <dbReference type="EMBL" id="KAK9093014.1"/>
    </source>
</evidence>
<organism evidence="2 3">
    <name type="scientific">Stephania yunnanensis</name>
    <dbReference type="NCBI Taxonomy" id="152371"/>
    <lineage>
        <taxon>Eukaryota</taxon>
        <taxon>Viridiplantae</taxon>
        <taxon>Streptophyta</taxon>
        <taxon>Embryophyta</taxon>
        <taxon>Tracheophyta</taxon>
        <taxon>Spermatophyta</taxon>
        <taxon>Magnoliopsida</taxon>
        <taxon>Ranunculales</taxon>
        <taxon>Menispermaceae</taxon>
        <taxon>Menispermoideae</taxon>
        <taxon>Cissampelideae</taxon>
        <taxon>Stephania</taxon>
    </lineage>
</organism>
<sequence length="69" mass="8098">MGGRNVVSDEEGKRMMRESRMTRRKSEKARWTTKKMRKIDELCIDSCVEHLCSSSVVADLDFLQIYERA</sequence>
<evidence type="ECO:0000256" key="1">
    <source>
        <dbReference type="SAM" id="MobiDB-lite"/>
    </source>
</evidence>
<feature type="compositionally biased region" description="Basic and acidic residues" evidence="1">
    <location>
        <begin position="10"/>
        <end position="21"/>
    </location>
</feature>
<protein>
    <submittedName>
        <fullName evidence="2">Uncharacterized protein</fullName>
    </submittedName>
</protein>
<comment type="caution">
    <text evidence="2">The sequence shown here is derived from an EMBL/GenBank/DDBJ whole genome shotgun (WGS) entry which is preliminary data.</text>
</comment>
<accession>A0AAP0HN93</accession>
<name>A0AAP0HN93_9MAGN</name>
<evidence type="ECO:0000313" key="3">
    <source>
        <dbReference type="Proteomes" id="UP001420932"/>
    </source>
</evidence>
<reference evidence="2 3" key="1">
    <citation type="submission" date="2024-01" db="EMBL/GenBank/DDBJ databases">
        <title>Genome assemblies of Stephania.</title>
        <authorList>
            <person name="Yang L."/>
        </authorList>
    </citation>
    <scope>NUCLEOTIDE SEQUENCE [LARGE SCALE GENOMIC DNA]</scope>
    <source>
        <strain evidence="2">YNDBR</strain>
        <tissue evidence="2">Leaf</tissue>
    </source>
</reference>
<proteinExistence type="predicted"/>
<dbReference type="AlphaFoldDB" id="A0AAP0HN93"/>
<gene>
    <name evidence="2" type="ORF">Syun_027925</name>
</gene>
<feature type="region of interest" description="Disordered" evidence="1">
    <location>
        <begin position="1"/>
        <end position="30"/>
    </location>
</feature>
<dbReference type="EMBL" id="JBBNAF010000012">
    <property type="protein sequence ID" value="KAK9093014.1"/>
    <property type="molecule type" value="Genomic_DNA"/>
</dbReference>
<dbReference type="Proteomes" id="UP001420932">
    <property type="component" value="Unassembled WGS sequence"/>
</dbReference>